<dbReference type="SUPFAM" id="SSF56235">
    <property type="entry name" value="N-terminal nucleophile aminohydrolases (Ntn hydrolases)"/>
    <property type="match status" value="1"/>
</dbReference>
<keyword evidence="3" id="KW-1185">Reference proteome</keyword>
<dbReference type="AlphaFoldDB" id="H1XQA6"/>
<dbReference type="Proteomes" id="UP000004671">
    <property type="component" value="Chromosome"/>
</dbReference>
<dbReference type="Proteomes" id="UP000183868">
    <property type="component" value="Chromosome"/>
</dbReference>
<dbReference type="STRING" id="880073.Cabys_3150"/>
<reference evidence="2 3" key="1">
    <citation type="submission" date="2011-09" db="EMBL/GenBank/DDBJ databases">
        <title>The permanent draft genome of Caldithrix abyssi DSM 13497.</title>
        <authorList>
            <consortium name="US DOE Joint Genome Institute (JGI-PGF)"/>
            <person name="Lucas S."/>
            <person name="Han J."/>
            <person name="Lapidus A."/>
            <person name="Bruce D."/>
            <person name="Goodwin L."/>
            <person name="Pitluck S."/>
            <person name="Peters L."/>
            <person name="Kyrpides N."/>
            <person name="Mavromatis K."/>
            <person name="Ivanova N."/>
            <person name="Mikhailova N."/>
            <person name="Chertkov O."/>
            <person name="Detter J.C."/>
            <person name="Tapia R."/>
            <person name="Han C."/>
            <person name="Land M."/>
            <person name="Hauser L."/>
            <person name="Markowitz V."/>
            <person name="Cheng J.-F."/>
            <person name="Hugenholtz P."/>
            <person name="Woyke T."/>
            <person name="Wu D."/>
            <person name="Spring S."/>
            <person name="Brambilla E."/>
            <person name="Klenk H.-P."/>
            <person name="Eisen J.A."/>
        </authorList>
    </citation>
    <scope>NUCLEOTIDE SEQUENCE [LARGE SCALE GENOMIC DNA]</scope>
    <source>
        <strain evidence="2 3">DSM 13497</strain>
    </source>
</reference>
<protein>
    <submittedName>
        <fullName evidence="1">Glutamine amidotransferase</fullName>
    </submittedName>
</protein>
<evidence type="ECO:0000313" key="4">
    <source>
        <dbReference type="Proteomes" id="UP000183868"/>
    </source>
</evidence>
<dbReference type="InParanoid" id="H1XQA6"/>
<dbReference type="InterPro" id="IPR029055">
    <property type="entry name" value="Ntn_hydrolases_N"/>
</dbReference>
<evidence type="ECO:0000313" key="3">
    <source>
        <dbReference type="Proteomes" id="UP000004671"/>
    </source>
</evidence>
<gene>
    <name evidence="1" type="ORF">Cabys_3150</name>
    <name evidence="2" type="ORF">Calab_0347</name>
</gene>
<dbReference type="PaxDb" id="880073-Calab_0347"/>
<dbReference type="OrthoDB" id="9804310at2"/>
<reference evidence="1 4" key="2">
    <citation type="submission" date="2016-11" db="EMBL/GenBank/DDBJ databases">
        <title>Genomic analysis of Caldithrix abyssi and proposal of a novel bacterial phylum Caldithrichaeota.</title>
        <authorList>
            <person name="Kublanov I."/>
            <person name="Sigalova O."/>
            <person name="Gavrilov S."/>
            <person name="Lebedinsky A."/>
            <person name="Ivanova N."/>
            <person name="Daum C."/>
            <person name="Reddy T."/>
            <person name="Klenk H.P."/>
            <person name="Goker M."/>
            <person name="Reva O."/>
            <person name="Miroshnichenko M."/>
            <person name="Kyprides N."/>
            <person name="Woyke T."/>
            <person name="Gelfand M."/>
        </authorList>
    </citation>
    <scope>NUCLEOTIDE SEQUENCE [LARGE SCALE GENOMIC DNA]</scope>
    <source>
        <strain evidence="1 4">LF13</strain>
    </source>
</reference>
<dbReference type="EMBL" id="CM001402">
    <property type="protein sequence ID" value="EHO39993.1"/>
    <property type="molecule type" value="Genomic_DNA"/>
</dbReference>
<accession>H1XQA6</accession>
<dbReference type="Gene3D" id="3.60.20.10">
    <property type="entry name" value="Glutamine Phosphoribosylpyrophosphate, subunit 1, domain 1"/>
    <property type="match status" value="1"/>
</dbReference>
<dbReference type="RefSeq" id="WP_006926900.1">
    <property type="nucleotide sequence ID" value="NZ_CM001402.1"/>
</dbReference>
<dbReference type="KEGG" id="caby:Cabys_3150"/>
<evidence type="ECO:0000313" key="1">
    <source>
        <dbReference type="EMBL" id="APF19898.1"/>
    </source>
</evidence>
<organism evidence="2 3">
    <name type="scientific">Caldithrix abyssi DSM 13497</name>
    <dbReference type="NCBI Taxonomy" id="880073"/>
    <lineage>
        <taxon>Bacteria</taxon>
        <taxon>Pseudomonadati</taxon>
        <taxon>Calditrichota</taxon>
        <taxon>Calditrichia</taxon>
        <taxon>Calditrichales</taxon>
        <taxon>Calditrichaceae</taxon>
        <taxon>Caldithrix</taxon>
    </lineage>
</organism>
<dbReference type="GO" id="GO:0016740">
    <property type="term" value="F:transferase activity"/>
    <property type="evidence" value="ECO:0007669"/>
    <property type="project" value="UniProtKB-KW"/>
</dbReference>
<dbReference type="PANTHER" id="PTHR42824">
    <property type="entry name" value="GLUTAMINE AMIDOTRANSFERASE"/>
    <property type="match status" value="1"/>
</dbReference>
<keyword evidence="1" id="KW-0808">Transferase</keyword>
<evidence type="ECO:0000313" key="2">
    <source>
        <dbReference type="EMBL" id="EHO39993.1"/>
    </source>
</evidence>
<sequence length="213" mass="24759">MCRILYYESKRPEKPQALLNDFARMAQNSVEYQGHGWGCAWQTPRGWDFYWSIRPVWEDDFSAIPATRRLLAHARSAFRDQGIAIENNMPFYRQDTVFVFNGELHGVRIKENGRIGAEKLFSFILRFKKQDLLTAVRKALPVILKRARYVSALNLIMADSRQTALASFFNERGAYFTMRQFRSEEGLIVCSAPLSDDKNWKPIANGTIKEIRR</sequence>
<dbReference type="EMBL" id="CP018099">
    <property type="protein sequence ID" value="APF19898.1"/>
    <property type="molecule type" value="Genomic_DNA"/>
</dbReference>
<proteinExistence type="predicted"/>
<dbReference type="eggNOG" id="COG0121">
    <property type="taxonomic scope" value="Bacteria"/>
</dbReference>
<dbReference type="HOGENOM" id="CLU_1297439_0_0_0"/>
<keyword evidence="1" id="KW-0315">Glutamine amidotransferase</keyword>
<dbReference type="PANTHER" id="PTHR42824:SF1">
    <property type="entry name" value="GLUTAMINE AMIDOTRANSFERASE YAFJ-RELATED"/>
    <property type="match status" value="1"/>
</dbReference>
<name>H1XQA6_CALAY</name>